<dbReference type="PROSITE" id="PS51299">
    <property type="entry name" value="HTH_APSES"/>
    <property type="match status" value="1"/>
</dbReference>
<comment type="caution">
    <text evidence="3">The sequence shown here is derived from an EMBL/GenBank/DDBJ whole genome shotgun (WGS) entry which is preliminary data.</text>
</comment>
<reference evidence="3" key="1">
    <citation type="journal article" date="2020" name="Mol. Plant Microbe Interact.">
        <title>Genome Sequence of the Biocontrol Agent Coniothyrium minitans strain Conio (IMI 134523).</title>
        <authorList>
            <person name="Patel D."/>
            <person name="Shittu T.A."/>
            <person name="Baroncelli R."/>
            <person name="Muthumeenakshi S."/>
            <person name="Osborne T.H."/>
            <person name="Janganan T.K."/>
            <person name="Sreenivasaprasad S."/>
        </authorList>
    </citation>
    <scope>NUCLEOTIDE SEQUENCE</scope>
    <source>
        <strain evidence="3">Conio</strain>
    </source>
</reference>
<dbReference type="Gene3D" id="3.10.260.10">
    <property type="entry name" value="Transcription regulator HTH, APSES-type DNA-binding domain"/>
    <property type="match status" value="1"/>
</dbReference>
<dbReference type="InterPro" id="IPR003163">
    <property type="entry name" value="Tscrpt_reg_HTH_APSES-type"/>
</dbReference>
<feature type="domain" description="HTH APSES-type" evidence="2">
    <location>
        <begin position="32"/>
        <end position="155"/>
    </location>
</feature>
<dbReference type="InterPro" id="IPR036887">
    <property type="entry name" value="HTH_APSES_sf"/>
</dbReference>
<dbReference type="GO" id="GO:0043565">
    <property type="term" value="F:sequence-specific DNA binding"/>
    <property type="evidence" value="ECO:0007669"/>
    <property type="project" value="TreeGrafter"/>
</dbReference>
<dbReference type="Proteomes" id="UP000756921">
    <property type="component" value="Unassembled WGS sequence"/>
</dbReference>
<dbReference type="GO" id="GO:0045944">
    <property type="term" value="P:positive regulation of transcription by RNA polymerase II"/>
    <property type="evidence" value="ECO:0007669"/>
    <property type="project" value="TreeGrafter"/>
</dbReference>
<sequence length="439" mass="50139">MLSAQNHSSRFKLTRRAFDHTGQLCPAGRSASVTATFWEGEGTLVFHVQWEGVAMSRREDNHMILGTRLLNVAGRSRGTRDAILAVEKTKQIVETGPTLYLGVWYVPTIMSFSIFLIDTYRIPYERALELANQHRITEYLYPLFVHNIHAMLSHPVSRTTHRSVGYLGITPSPPLIKPTRHGEDLARLKQDESERPLAARRVQEERHEAAETEPFLRAFRSEEPHVMNPGREELKRQKQPPLLEQQNKKQAQGEKGEAARLEVDLDALHLEERQVINTAGEEQKEQARLPLANPLHHAYALQAYQDDLLAREQQNNMHILAARNEQGHLEQDLGSVGPTEQKGPAPVQTTSRLQRFEMRVRRARQEQIEEKRSSESKRPTDLKFGQMEWEEISIGDVESPENTPRMTPAESPVSDFLQADISISGYTRRVKFLSCQCVQ</sequence>
<dbReference type="GO" id="GO:0005634">
    <property type="term" value="C:nucleus"/>
    <property type="evidence" value="ECO:0007669"/>
    <property type="project" value="TreeGrafter"/>
</dbReference>
<feature type="compositionally biased region" description="Basic and acidic residues" evidence="1">
    <location>
        <begin position="188"/>
        <end position="210"/>
    </location>
</feature>
<organism evidence="3 4">
    <name type="scientific">Paraphaeosphaeria minitans</name>
    <dbReference type="NCBI Taxonomy" id="565426"/>
    <lineage>
        <taxon>Eukaryota</taxon>
        <taxon>Fungi</taxon>
        <taxon>Dikarya</taxon>
        <taxon>Ascomycota</taxon>
        <taxon>Pezizomycotina</taxon>
        <taxon>Dothideomycetes</taxon>
        <taxon>Pleosporomycetidae</taxon>
        <taxon>Pleosporales</taxon>
        <taxon>Massarineae</taxon>
        <taxon>Didymosphaeriaceae</taxon>
        <taxon>Paraphaeosphaeria</taxon>
    </lineage>
</organism>
<evidence type="ECO:0000313" key="3">
    <source>
        <dbReference type="EMBL" id="KAF9738978.1"/>
    </source>
</evidence>
<feature type="compositionally biased region" description="Basic and acidic residues" evidence="1">
    <location>
        <begin position="219"/>
        <end position="236"/>
    </location>
</feature>
<accession>A0A9P6GP62</accession>
<proteinExistence type="predicted"/>
<feature type="region of interest" description="Disordered" evidence="1">
    <location>
        <begin position="188"/>
        <end position="257"/>
    </location>
</feature>
<dbReference type="EMBL" id="WJXW01000002">
    <property type="protein sequence ID" value="KAF9738978.1"/>
    <property type="molecule type" value="Genomic_DNA"/>
</dbReference>
<keyword evidence="4" id="KW-1185">Reference proteome</keyword>
<dbReference type="GO" id="GO:0003700">
    <property type="term" value="F:DNA-binding transcription factor activity"/>
    <property type="evidence" value="ECO:0007669"/>
    <property type="project" value="TreeGrafter"/>
</dbReference>
<dbReference type="AlphaFoldDB" id="A0A9P6GP62"/>
<dbReference type="PANTHER" id="PTHR47792:SF1">
    <property type="entry name" value="PROTEIN SOK2-RELATED"/>
    <property type="match status" value="1"/>
</dbReference>
<gene>
    <name evidence="3" type="ORF">PMIN01_01612</name>
</gene>
<name>A0A9P6GP62_9PLEO</name>
<dbReference type="SUPFAM" id="SSF54616">
    <property type="entry name" value="DNA-binding domain of Mlu1-box binding protein MBP1"/>
    <property type="match status" value="1"/>
</dbReference>
<evidence type="ECO:0000259" key="2">
    <source>
        <dbReference type="PROSITE" id="PS51299"/>
    </source>
</evidence>
<evidence type="ECO:0000313" key="4">
    <source>
        <dbReference type="Proteomes" id="UP000756921"/>
    </source>
</evidence>
<dbReference type="OrthoDB" id="5407653at2759"/>
<dbReference type="PANTHER" id="PTHR47792">
    <property type="entry name" value="PROTEIN SOK2-RELATED"/>
    <property type="match status" value="1"/>
</dbReference>
<protein>
    <submittedName>
        <fullName evidence="3">KilA-N domain-containing protein</fullName>
    </submittedName>
</protein>
<evidence type="ECO:0000256" key="1">
    <source>
        <dbReference type="SAM" id="MobiDB-lite"/>
    </source>
</evidence>
<dbReference type="InterPro" id="IPR029790">
    <property type="entry name" value="EFG1/Phd1/StuA"/>
</dbReference>